<feature type="compositionally biased region" description="Pro residues" evidence="1">
    <location>
        <begin position="30"/>
        <end position="40"/>
    </location>
</feature>
<evidence type="ECO:0000313" key="2">
    <source>
        <dbReference type="EMBL" id="KAK9949198.1"/>
    </source>
</evidence>
<gene>
    <name evidence="2" type="ORF">M0R45_004732</name>
</gene>
<reference evidence="2 3" key="1">
    <citation type="journal article" date="2023" name="G3 (Bethesda)">
        <title>A chromosome-length genome assembly and annotation of blackberry (Rubus argutus, cv. 'Hillquist').</title>
        <authorList>
            <person name="Bruna T."/>
            <person name="Aryal R."/>
            <person name="Dudchenko O."/>
            <person name="Sargent D.J."/>
            <person name="Mead D."/>
            <person name="Buti M."/>
            <person name="Cavallini A."/>
            <person name="Hytonen T."/>
            <person name="Andres J."/>
            <person name="Pham M."/>
            <person name="Weisz D."/>
            <person name="Mascagni F."/>
            <person name="Usai G."/>
            <person name="Natali L."/>
            <person name="Bassil N."/>
            <person name="Fernandez G.E."/>
            <person name="Lomsadze A."/>
            <person name="Armour M."/>
            <person name="Olukolu B."/>
            <person name="Poorten T."/>
            <person name="Britton C."/>
            <person name="Davik J."/>
            <person name="Ashrafi H."/>
            <person name="Aiden E.L."/>
            <person name="Borodovsky M."/>
            <person name="Worthington M."/>
        </authorList>
    </citation>
    <scope>NUCLEOTIDE SEQUENCE [LARGE SCALE GENOMIC DNA]</scope>
    <source>
        <strain evidence="2">PI 553951</strain>
    </source>
</reference>
<accession>A0AAW1YKN8</accession>
<evidence type="ECO:0000313" key="3">
    <source>
        <dbReference type="Proteomes" id="UP001457282"/>
    </source>
</evidence>
<evidence type="ECO:0000256" key="1">
    <source>
        <dbReference type="SAM" id="MobiDB-lite"/>
    </source>
</evidence>
<dbReference type="InterPro" id="IPR032801">
    <property type="entry name" value="PXL2A/B/C"/>
</dbReference>
<feature type="compositionally biased region" description="Polar residues" evidence="1">
    <location>
        <begin position="1"/>
        <end position="13"/>
    </location>
</feature>
<dbReference type="AlphaFoldDB" id="A0AAW1YKN8"/>
<dbReference type="GO" id="GO:0009507">
    <property type="term" value="C:chloroplast"/>
    <property type="evidence" value="ECO:0007669"/>
    <property type="project" value="TreeGrafter"/>
</dbReference>
<dbReference type="PANTHER" id="PTHR28630">
    <property type="match status" value="1"/>
</dbReference>
<keyword evidence="3" id="KW-1185">Reference proteome</keyword>
<dbReference type="EMBL" id="JBEDUW010000001">
    <property type="protein sequence ID" value="KAK9949198.1"/>
    <property type="molecule type" value="Genomic_DNA"/>
</dbReference>
<organism evidence="2 3">
    <name type="scientific">Rubus argutus</name>
    <name type="common">Southern blackberry</name>
    <dbReference type="NCBI Taxonomy" id="59490"/>
    <lineage>
        <taxon>Eukaryota</taxon>
        <taxon>Viridiplantae</taxon>
        <taxon>Streptophyta</taxon>
        <taxon>Embryophyta</taxon>
        <taxon>Tracheophyta</taxon>
        <taxon>Spermatophyta</taxon>
        <taxon>Magnoliopsida</taxon>
        <taxon>eudicotyledons</taxon>
        <taxon>Gunneridae</taxon>
        <taxon>Pentapetalae</taxon>
        <taxon>rosids</taxon>
        <taxon>fabids</taxon>
        <taxon>Rosales</taxon>
        <taxon>Rosaceae</taxon>
        <taxon>Rosoideae</taxon>
        <taxon>Rosoideae incertae sedis</taxon>
        <taxon>Rubus</taxon>
    </lineage>
</organism>
<proteinExistence type="predicted"/>
<protein>
    <recommendedName>
        <fullName evidence="4">Thioredoxin-like protein</fullName>
    </recommendedName>
</protein>
<sequence length="111" mass="11928">MALISTQTLTLKSPPTFPLPSHPSSQCPSLSPPKPHPSPSSTPQNQHHAIGEVLGDVGIFTATGDSVQFKDLWDQNEGIVVVALLRHFGCVCCWELASALKESKLDLTQLV</sequence>
<dbReference type="PANTHER" id="PTHR28630:SF23">
    <property type="entry name" value="THIOREDOXIN SUPERFAMILY PROTEIN"/>
    <property type="match status" value="1"/>
</dbReference>
<evidence type="ECO:0008006" key="4">
    <source>
        <dbReference type="Google" id="ProtNLM"/>
    </source>
</evidence>
<dbReference type="Proteomes" id="UP001457282">
    <property type="component" value="Unassembled WGS sequence"/>
</dbReference>
<comment type="caution">
    <text evidence="2">The sequence shown here is derived from an EMBL/GenBank/DDBJ whole genome shotgun (WGS) entry which is preliminary data.</text>
</comment>
<name>A0AAW1YKN8_RUBAR</name>
<feature type="region of interest" description="Disordered" evidence="1">
    <location>
        <begin position="1"/>
        <end position="48"/>
    </location>
</feature>